<evidence type="ECO:0000313" key="4">
    <source>
        <dbReference type="EMBL" id="RPE37173.1"/>
    </source>
</evidence>
<protein>
    <recommendedName>
        <fullName evidence="2">Anti-sigma factor antagonist</fullName>
    </recommendedName>
</protein>
<dbReference type="NCBIfam" id="TIGR00377">
    <property type="entry name" value="ant_ant_sig"/>
    <property type="match status" value="1"/>
</dbReference>
<dbReference type="CDD" id="cd07043">
    <property type="entry name" value="STAS_anti-anti-sigma_factors"/>
    <property type="match status" value="1"/>
</dbReference>
<gene>
    <name evidence="4" type="ORF">EDD38_5574</name>
</gene>
<dbReference type="PANTHER" id="PTHR33495">
    <property type="entry name" value="ANTI-SIGMA FACTOR ANTAGONIST TM_1081-RELATED-RELATED"/>
    <property type="match status" value="1"/>
</dbReference>
<dbReference type="PANTHER" id="PTHR33495:SF2">
    <property type="entry name" value="ANTI-SIGMA FACTOR ANTAGONIST TM_1081-RELATED"/>
    <property type="match status" value="1"/>
</dbReference>
<dbReference type="Proteomes" id="UP000266906">
    <property type="component" value="Unassembled WGS sequence"/>
</dbReference>
<keyword evidence="5" id="KW-1185">Reference proteome</keyword>
<evidence type="ECO:0000259" key="3">
    <source>
        <dbReference type="PROSITE" id="PS50801"/>
    </source>
</evidence>
<dbReference type="Pfam" id="PF01740">
    <property type="entry name" value="STAS"/>
    <property type="match status" value="1"/>
</dbReference>
<dbReference type="InterPro" id="IPR003658">
    <property type="entry name" value="Anti-sigma_ant"/>
</dbReference>
<dbReference type="Gene3D" id="3.30.750.24">
    <property type="entry name" value="STAS domain"/>
    <property type="match status" value="1"/>
</dbReference>
<organism evidence="4 5">
    <name type="scientific">Kitasatospora cineracea</name>
    <dbReference type="NCBI Taxonomy" id="88074"/>
    <lineage>
        <taxon>Bacteria</taxon>
        <taxon>Bacillati</taxon>
        <taxon>Actinomycetota</taxon>
        <taxon>Actinomycetes</taxon>
        <taxon>Kitasatosporales</taxon>
        <taxon>Streptomycetaceae</taxon>
        <taxon>Kitasatospora</taxon>
    </lineage>
</organism>
<comment type="similarity">
    <text evidence="1 2">Belongs to the anti-sigma-factor antagonist family.</text>
</comment>
<dbReference type="SUPFAM" id="SSF52091">
    <property type="entry name" value="SpoIIaa-like"/>
    <property type="match status" value="1"/>
</dbReference>
<proteinExistence type="inferred from homology"/>
<comment type="caution">
    <text evidence="4">The sequence shown here is derived from an EMBL/GenBank/DDBJ whole genome shotgun (WGS) entry which is preliminary data.</text>
</comment>
<evidence type="ECO:0000256" key="2">
    <source>
        <dbReference type="RuleBase" id="RU003749"/>
    </source>
</evidence>
<dbReference type="RefSeq" id="WP_123819938.1">
    <property type="nucleotide sequence ID" value="NZ_JBEYIY010000074.1"/>
</dbReference>
<dbReference type="PROSITE" id="PS50801">
    <property type="entry name" value="STAS"/>
    <property type="match status" value="1"/>
</dbReference>
<evidence type="ECO:0000313" key="5">
    <source>
        <dbReference type="Proteomes" id="UP000266906"/>
    </source>
</evidence>
<dbReference type="GO" id="GO:0043856">
    <property type="term" value="F:anti-sigma factor antagonist activity"/>
    <property type="evidence" value="ECO:0007669"/>
    <property type="project" value="InterPro"/>
</dbReference>
<reference evidence="4 5" key="1">
    <citation type="submission" date="2018-11" db="EMBL/GenBank/DDBJ databases">
        <title>Sequencing the genomes of 1000 actinobacteria strains.</title>
        <authorList>
            <person name="Klenk H.-P."/>
        </authorList>
    </citation>
    <scope>NUCLEOTIDE SEQUENCE [LARGE SCALE GENOMIC DNA]</scope>
    <source>
        <strain evidence="4 5">DSM 44781</strain>
    </source>
</reference>
<evidence type="ECO:0000256" key="1">
    <source>
        <dbReference type="ARBA" id="ARBA00009013"/>
    </source>
</evidence>
<dbReference type="EMBL" id="RKQG01000001">
    <property type="protein sequence ID" value="RPE37173.1"/>
    <property type="molecule type" value="Genomic_DNA"/>
</dbReference>
<dbReference type="InterPro" id="IPR036513">
    <property type="entry name" value="STAS_dom_sf"/>
</dbReference>
<feature type="domain" description="STAS" evidence="3">
    <location>
        <begin position="15"/>
        <end position="109"/>
    </location>
</feature>
<sequence length="109" mass="11732">MSLTIEQHDTAAGPVLYLAGDLDYEQAPHLRRHLDTLALHAGHCLLLDLSDLDFCDSSGITALLAAHRLAQIAAADFALTAVPPRTLRLLTVVGLDQVFTIRTPTTAHP</sequence>
<dbReference type="InterPro" id="IPR002645">
    <property type="entry name" value="STAS_dom"/>
</dbReference>
<accession>A0A3N4RUZ3</accession>
<name>A0A3N4RUZ3_9ACTN</name>
<dbReference type="AlphaFoldDB" id="A0A3N4RUZ3"/>